<comment type="pathway">
    <text evidence="6">Glycolipid biosynthesis; lipid IV(A) biosynthesis; lipid IV(A) from (3R)-3-hydroxytetradecanoyl-[acyl-carrier-protein] and UDP-N-acetyl-alpha-D-glucosamine: step 1/6.</text>
</comment>
<keyword evidence="5 6" id="KW-0012">Acyltransferase</keyword>
<dbReference type="InterPro" id="IPR037157">
    <property type="entry name" value="Acetyltransf_C_sf"/>
</dbReference>
<dbReference type="Pfam" id="PF00132">
    <property type="entry name" value="Hexapep"/>
    <property type="match status" value="2"/>
</dbReference>
<evidence type="ECO:0000256" key="5">
    <source>
        <dbReference type="ARBA" id="ARBA00023315"/>
    </source>
</evidence>
<dbReference type="EMBL" id="WHNW01000005">
    <property type="protein sequence ID" value="MPV86231.1"/>
    <property type="molecule type" value="Genomic_DNA"/>
</dbReference>
<dbReference type="GO" id="GO:0009245">
    <property type="term" value="P:lipid A biosynthetic process"/>
    <property type="evidence" value="ECO:0007669"/>
    <property type="project" value="UniProtKB-UniRule"/>
</dbReference>
<dbReference type="InterPro" id="IPR010137">
    <property type="entry name" value="Lipid_A_LpxA"/>
</dbReference>
<dbReference type="PIRSF" id="PIRSF000456">
    <property type="entry name" value="UDP-GlcNAc_acltr"/>
    <property type="match status" value="1"/>
</dbReference>
<dbReference type="Gene3D" id="1.20.1180.10">
    <property type="entry name" value="Udp N-acetylglucosamine O-acyltransferase, C-terminal domain"/>
    <property type="match status" value="1"/>
</dbReference>
<sequence>MIHSTAVIDPSARIDENVSIGPYSIIGANVEIGAGTWIGPHVVIQGPTKIGRNNKIYQFSSLGEVPQDKKFNETDETWLEIGDGNVIREFCTFNRGTAQDAGKTVVGNDNWIMAYVHLAHDCVIKDHTIFANGASLAGHVTIGNYVVMGGFALVYQFVTVGDYAICGFSSGVKHDVPPYSMVDGMPAKAVTINIEGLRRNYFSKEEIQSIREAFRLLYKSGLTLDEAKQELLGLAKTAPVINLLNEFFPVMKRGLIR</sequence>
<comment type="similarity">
    <text evidence="6">Belongs to the transferase hexapeptide repeat family. LpxA subfamily.</text>
</comment>
<dbReference type="NCBIfam" id="TIGR01852">
    <property type="entry name" value="lipid_A_lpxA"/>
    <property type="match status" value="1"/>
</dbReference>
<dbReference type="Pfam" id="PF13720">
    <property type="entry name" value="Acetyltransf_11"/>
    <property type="match status" value="1"/>
</dbReference>
<keyword evidence="9" id="KW-1185">Reference proteome</keyword>
<evidence type="ECO:0000313" key="9">
    <source>
        <dbReference type="Proteomes" id="UP000471298"/>
    </source>
</evidence>
<dbReference type="GO" id="GO:0008780">
    <property type="term" value="F:acyl-[acyl-carrier-protein]-UDP-N-acetylglucosamine O-acyltransferase activity"/>
    <property type="evidence" value="ECO:0007669"/>
    <property type="project" value="UniProtKB-UniRule"/>
</dbReference>
<dbReference type="PANTHER" id="PTHR43480:SF1">
    <property type="entry name" value="ACYL-[ACYL-CARRIER-PROTEIN]--UDP-N-ACETYLGLUCOSAMINE O-ACYLTRANSFERASE, MITOCHONDRIAL-RELATED"/>
    <property type="match status" value="1"/>
</dbReference>
<evidence type="ECO:0000256" key="6">
    <source>
        <dbReference type="HAMAP-Rule" id="MF_00387"/>
    </source>
</evidence>
<evidence type="ECO:0000256" key="4">
    <source>
        <dbReference type="ARBA" id="ARBA00023098"/>
    </source>
</evidence>
<keyword evidence="6" id="KW-0677">Repeat</keyword>
<keyword evidence="3 6" id="KW-0808">Transferase</keyword>
<reference evidence="8 9" key="1">
    <citation type="submission" date="2019-10" db="EMBL/GenBank/DDBJ databases">
        <title>Cardiobacteriales fam. a chemoheterotrophic member of the order Cardiobacteriales, and proposal of Cardiobacteriales fam. nov.</title>
        <authorList>
            <person name="Wang C."/>
        </authorList>
    </citation>
    <scope>NUCLEOTIDE SEQUENCE [LARGE SCALE GENOMIC DNA]</scope>
    <source>
        <strain evidence="8 9">ML27</strain>
    </source>
</reference>
<dbReference type="HAMAP" id="MF_00387">
    <property type="entry name" value="LpxA"/>
    <property type="match status" value="1"/>
</dbReference>
<dbReference type="GO" id="GO:0005737">
    <property type="term" value="C:cytoplasm"/>
    <property type="evidence" value="ECO:0007669"/>
    <property type="project" value="UniProtKB-SubCell"/>
</dbReference>
<comment type="function">
    <text evidence="6">Involved in the biosynthesis of lipid A, a phosphorylated glycolipid that anchors the lipopolysaccharide to the outer membrane of the cell.</text>
</comment>
<evidence type="ECO:0000256" key="1">
    <source>
        <dbReference type="ARBA" id="ARBA00022516"/>
    </source>
</evidence>
<gene>
    <name evidence="6 8" type="primary">lpxA</name>
    <name evidence="8" type="ORF">GCU85_05740</name>
</gene>
<dbReference type="CDD" id="cd03351">
    <property type="entry name" value="LbH_UDP-GlcNAc_AT"/>
    <property type="match status" value="1"/>
</dbReference>
<evidence type="ECO:0000313" key="8">
    <source>
        <dbReference type="EMBL" id="MPV86231.1"/>
    </source>
</evidence>
<evidence type="ECO:0000256" key="2">
    <source>
        <dbReference type="ARBA" id="ARBA00022556"/>
    </source>
</evidence>
<dbReference type="AlphaFoldDB" id="A0A6N7EUJ5"/>
<evidence type="ECO:0000259" key="7">
    <source>
        <dbReference type="Pfam" id="PF13720"/>
    </source>
</evidence>
<dbReference type="SUPFAM" id="SSF51161">
    <property type="entry name" value="Trimeric LpxA-like enzymes"/>
    <property type="match status" value="1"/>
</dbReference>
<dbReference type="NCBIfam" id="NF003657">
    <property type="entry name" value="PRK05289.1"/>
    <property type="match status" value="1"/>
</dbReference>
<keyword evidence="1 6" id="KW-0444">Lipid biosynthesis</keyword>
<evidence type="ECO:0000256" key="3">
    <source>
        <dbReference type="ARBA" id="ARBA00022679"/>
    </source>
</evidence>
<comment type="catalytic activity">
    <reaction evidence="6">
        <text>a (3R)-hydroxyacyl-[ACP] + UDP-N-acetyl-alpha-D-glucosamine = a UDP-3-O-[(3R)-3-hydroxyacyl]-N-acetyl-alpha-D-glucosamine + holo-[ACP]</text>
        <dbReference type="Rhea" id="RHEA:67812"/>
        <dbReference type="Rhea" id="RHEA-COMP:9685"/>
        <dbReference type="Rhea" id="RHEA-COMP:9945"/>
        <dbReference type="ChEBI" id="CHEBI:57705"/>
        <dbReference type="ChEBI" id="CHEBI:64479"/>
        <dbReference type="ChEBI" id="CHEBI:78827"/>
        <dbReference type="ChEBI" id="CHEBI:173225"/>
        <dbReference type="EC" id="2.3.1.129"/>
    </reaction>
</comment>
<dbReference type="RefSeq" id="WP_328592798.1">
    <property type="nucleotide sequence ID" value="NZ_WHNW01000005.1"/>
</dbReference>
<dbReference type="InterPro" id="IPR011004">
    <property type="entry name" value="Trimer_LpxA-like_sf"/>
</dbReference>
<dbReference type="EC" id="2.3.1.129" evidence="6"/>
<dbReference type="InterPro" id="IPR001451">
    <property type="entry name" value="Hexapep"/>
</dbReference>
<dbReference type="UniPathway" id="UPA00359">
    <property type="reaction ID" value="UER00477"/>
</dbReference>
<dbReference type="InterPro" id="IPR029098">
    <property type="entry name" value="Acetyltransf_C"/>
</dbReference>
<comment type="subunit">
    <text evidence="6">Homotrimer.</text>
</comment>
<keyword evidence="4 6" id="KW-0443">Lipid metabolism</keyword>
<dbReference type="Proteomes" id="UP000471298">
    <property type="component" value="Unassembled WGS sequence"/>
</dbReference>
<dbReference type="Gene3D" id="2.160.10.10">
    <property type="entry name" value="Hexapeptide repeat proteins"/>
    <property type="match status" value="1"/>
</dbReference>
<keyword evidence="2 6" id="KW-0441">Lipid A biosynthesis</keyword>
<dbReference type="PANTHER" id="PTHR43480">
    <property type="entry name" value="ACYL-[ACYL-CARRIER-PROTEIN]--UDP-N-ACETYLGLUCOSAMINE O-ACYLTRANSFERASE"/>
    <property type="match status" value="1"/>
</dbReference>
<feature type="domain" description="UDP N-acetylglucosamine O-acyltransferase C-terminal" evidence="7">
    <location>
        <begin position="175"/>
        <end position="256"/>
    </location>
</feature>
<dbReference type="GO" id="GO:0016020">
    <property type="term" value="C:membrane"/>
    <property type="evidence" value="ECO:0007669"/>
    <property type="project" value="GOC"/>
</dbReference>
<keyword evidence="6" id="KW-0963">Cytoplasm</keyword>
<accession>A0A6N7EUJ5</accession>
<organism evidence="8 9">
    <name type="scientific">Ostreibacterium oceani</name>
    <dbReference type="NCBI Taxonomy" id="2654998"/>
    <lineage>
        <taxon>Bacteria</taxon>
        <taxon>Pseudomonadati</taxon>
        <taxon>Pseudomonadota</taxon>
        <taxon>Gammaproteobacteria</taxon>
        <taxon>Cardiobacteriales</taxon>
        <taxon>Ostreibacteriaceae</taxon>
        <taxon>Ostreibacterium</taxon>
    </lineage>
</organism>
<dbReference type="InParanoid" id="A0A6N7EUJ5"/>
<dbReference type="FunCoup" id="A0A6N7EUJ5">
    <property type="interactions" value="406"/>
</dbReference>
<comment type="subcellular location">
    <subcellularLocation>
        <location evidence="6">Cytoplasm</location>
    </subcellularLocation>
</comment>
<protein>
    <recommendedName>
        <fullName evidence="6">Acyl-[acyl-carrier-protein]--UDP-N-acetylglucosamine O-acyltransferase</fullName>
        <shortName evidence="6">UDP-N-acetylglucosamine acyltransferase</shortName>
        <ecNumber evidence="6">2.3.1.129</ecNumber>
    </recommendedName>
</protein>
<name>A0A6N7EUJ5_9GAMM</name>
<comment type="caution">
    <text evidence="8">The sequence shown here is derived from an EMBL/GenBank/DDBJ whole genome shotgun (WGS) entry which is preliminary data.</text>
</comment>
<proteinExistence type="inferred from homology"/>